<dbReference type="Gene3D" id="1.25.10.10">
    <property type="entry name" value="Leucine-rich Repeat Variant"/>
    <property type="match status" value="1"/>
</dbReference>
<evidence type="ECO:0000313" key="2">
    <source>
        <dbReference type="EMBL" id="RFU67532.1"/>
    </source>
</evidence>
<dbReference type="Pfam" id="PF13646">
    <property type="entry name" value="HEAT_2"/>
    <property type="match status" value="1"/>
</dbReference>
<keyword evidence="1" id="KW-0472">Membrane</keyword>
<dbReference type="RefSeq" id="WP_117327528.1">
    <property type="nucleotide sequence ID" value="NZ_QVTE01000043.1"/>
</dbReference>
<dbReference type="EMBL" id="QVTE01000043">
    <property type="protein sequence ID" value="RFU67532.1"/>
    <property type="molecule type" value="Genomic_DNA"/>
</dbReference>
<keyword evidence="1" id="KW-1133">Transmembrane helix</keyword>
<feature type="transmembrane region" description="Helical" evidence="1">
    <location>
        <begin position="6"/>
        <end position="29"/>
    </location>
</feature>
<comment type="caution">
    <text evidence="2">The sequence shown here is derived from an EMBL/GenBank/DDBJ whole genome shotgun (WGS) entry which is preliminary data.</text>
</comment>
<protein>
    <submittedName>
        <fullName evidence="2">HEAT repeat domain-containing protein</fullName>
    </submittedName>
</protein>
<keyword evidence="3" id="KW-1185">Reference proteome</keyword>
<evidence type="ECO:0000256" key="1">
    <source>
        <dbReference type="SAM" id="Phobius"/>
    </source>
</evidence>
<keyword evidence="1" id="KW-0812">Transmembrane</keyword>
<accession>A0A372LLA0</accession>
<proteinExistence type="predicted"/>
<organism evidence="2 3">
    <name type="scientific">Peribacillus saganii</name>
    <dbReference type="NCBI Taxonomy" id="2303992"/>
    <lineage>
        <taxon>Bacteria</taxon>
        <taxon>Bacillati</taxon>
        <taxon>Bacillota</taxon>
        <taxon>Bacilli</taxon>
        <taxon>Bacillales</taxon>
        <taxon>Bacillaceae</taxon>
        <taxon>Peribacillus</taxon>
    </lineage>
</organism>
<evidence type="ECO:0000313" key="3">
    <source>
        <dbReference type="Proteomes" id="UP000264541"/>
    </source>
</evidence>
<sequence length="345" mass="40212">MLINEIVVLGIATLILLALLLILLIYLIIRKALEIKNRKQLDQLKEEYQPILFSYISSGPLTRKIQTDTLAKKKAVEELLGRFSDLLEEKQMNERLTAFAEQHLGKLYQKQLRSRSWSIRMNTLSYIDGFQMKSMLPYIIKILEKASSSDEEKILCLRILASFQESQLVDYLNQAAFLSDSDYRNILIRLDKKRFDLCVLNYHKSHENMKYAILDVIGIKKELDYTSFLNHIFQSSNGEERIRSLKAIANVGYIKEPEKILPLAESDRWEERMIAARIFGIIKDPHFIPLLVSLIHDQNWWVRSEAGASLLSFPSGRDILQDISKHDEDRFARDMAWQWLHKGVI</sequence>
<dbReference type="Proteomes" id="UP000264541">
    <property type="component" value="Unassembled WGS sequence"/>
</dbReference>
<dbReference type="AlphaFoldDB" id="A0A372LLA0"/>
<dbReference type="OrthoDB" id="2112914at2"/>
<name>A0A372LLA0_9BACI</name>
<reference evidence="2 3" key="1">
    <citation type="submission" date="2018-08" db="EMBL/GenBank/DDBJ databases">
        <title>Bacillus chawlae sp. nov., Bacillus glennii sp. nov., and Bacillus saganii sp. nov. Isolated from the Vehicle Assembly Building at Kennedy Space Center where the Viking Spacecraft were Assembled.</title>
        <authorList>
            <person name="Seuylemezian A."/>
            <person name="Vaishampayan P."/>
        </authorList>
    </citation>
    <scope>NUCLEOTIDE SEQUENCE [LARGE SCALE GENOMIC DNA]</scope>
    <source>
        <strain evidence="2 3">V47-23a</strain>
    </source>
</reference>
<gene>
    <name evidence="2" type="ORF">D0469_14900</name>
</gene>
<dbReference type="SUPFAM" id="SSF48371">
    <property type="entry name" value="ARM repeat"/>
    <property type="match status" value="1"/>
</dbReference>
<dbReference type="InterPro" id="IPR011989">
    <property type="entry name" value="ARM-like"/>
</dbReference>
<dbReference type="InterPro" id="IPR016024">
    <property type="entry name" value="ARM-type_fold"/>
</dbReference>